<dbReference type="Pfam" id="PF02491">
    <property type="entry name" value="SHS2_FTSA"/>
    <property type="match status" value="1"/>
</dbReference>
<feature type="domain" description="SHS2" evidence="7">
    <location>
        <begin position="10"/>
        <end position="201"/>
    </location>
</feature>
<comment type="subcellular location">
    <subcellularLocation>
        <location evidence="5">Cell membrane</location>
        <topology evidence="5">Peripheral membrane protein</topology>
        <orientation evidence="5">Cytoplasmic side</orientation>
    </subcellularLocation>
    <text evidence="5">Localizes to the Z ring in an FtsZ-dependent manner. Targeted to the membrane through a conserved C-terminal amphipathic helix.</text>
</comment>
<dbReference type="HAMAP" id="MF_02033">
    <property type="entry name" value="FtsA"/>
    <property type="match status" value="1"/>
</dbReference>
<dbReference type="InterPro" id="IPR043129">
    <property type="entry name" value="ATPase_NBD"/>
</dbReference>
<keyword evidence="4 5" id="KW-0131">Cell cycle</keyword>
<keyword evidence="9" id="KW-1185">Reference proteome</keyword>
<evidence type="ECO:0000313" key="8">
    <source>
        <dbReference type="EMBL" id="KGO98579.1"/>
    </source>
</evidence>
<comment type="subunit">
    <text evidence="5">Self-interacts. Interacts with FtsZ.</text>
</comment>
<evidence type="ECO:0000256" key="5">
    <source>
        <dbReference type="HAMAP-Rule" id="MF_02033"/>
    </source>
</evidence>
<proteinExistence type="inferred from homology"/>
<dbReference type="PIRSF" id="PIRSF003101">
    <property type="entry name" value="FtsA"/>
    <property type="match status" value="1"/>
</dbReference>
<accession>A0A0A0M8M0</accession>
<evidence type="ECO:0000256" key="6">
    <source>
        <dbReference type="PIRNR" id="PIRNR003101"/>
    </source>
</evidence>
<dbReference type="SUPFAM" id="SSF53067">
    <property type="entry name" value="Actin-like ATPase domain"/>
    <property type="match status" value="2"/>
</dbReference>
<evidence type="ECO:0000313" key="9">
    <source>
        <dbReference type="Proteomes" id="UP000030003"/>
    </source>
</evidence>
<dbReference type="NCBIfam" id="NF007009">
    <property type="entry name" value="PRK09472.1"/>
    <property type="match status" value="1"/>
</dbReference>
<dbReference type="RefSeq" id="WP_027070656.1">
    <property type="nucleotide sequence ID" value="NZ_AVBH01000066.1"/>
</dbReference>
<protein>
    <recommendedName>
        <fullName evidence="5 6">Cell division protein FtsA</fullName>
    </recommendedName>
</protein>
<keyword evidence="2 5" id="KW-0132">Cell division</keyword>
<keyword evidence="1 5" id="KW-1003">Cell membrane</keyword>
<dbReference type="GO" id="GO:0009898">
    <property type="term" value="C:cytoplasmic side of plasma membrane"/>
    <property type="evidence" value="ECO:0007669"/>
    <property type="project" value="UniProtKB-UniRule"/>
</dbReference>
<dbReference type="CDD" id="cd24048">
    <property type="entry name" value="ASKHA_NBD_FtsA"/>
    <property type="match status" value="1"/>
</dbReference>
<dbReference type="eggNOG" id="COG0849">
    <property type="taxonomic scope" value="Bacteria"/>
</dbReference>
<dbReference type="Proteomes" id="UP000030003">
    <property type="component" value="Unassembled WGS sequence"/>
</dbReference>
<dbReference type="InterPro" id="IPR020823">
    <property type="entry name" value="Cell_div_FtsA"/>
</dbReference>
<dbReference type="EMBL" id="AVBH01000066">
    <property type="protein sequence ID" value="KGO98579.1"/>
    <property type="molecule type" value="Genomic_DNA"/>
</dbReference>
<dbReference type="FunFam" id="3.30.1490.110:FF:000001">
    <property type="entry name" value="Cell division protein FtsA"/>
    <property type="match status" value="1"/>
</dbReference>
<sequence>MNRKGDKSLIVGLDIGTSKVVALVGEYVPGAGTDNPIEVIGIGSHESRGLRRGVVVDIDSTVQSIQRAIEEAELMAGCEINSVYASISGSHIQCRNSQGVTPIREGEVTHGDLERVLDAAKAVAVPADQRILHAIPRDYVLDDSQEGIRNPVGMSGVRLEVHAHLVICAQSAATNITKCVERCALQVDDLVLGVLASSQAVLTDDERELGVALVDIGAGTTDIAVYVHGAIAHSASLGIAGDKVTEDIAHMLRTPTPEAEQIKVRYACALAQMATAEESIQVPSVGNRPPRRMPRASLAQAVQARYEEIFEMVQAELRRSGFEQHVRAGMVLTGGAAKMEGVVELAEEMLNMPVRLGIPQHVTGLGEVVGNPVHATGVGLLLMGSQIENPRRRPALSAGRAGTIFNRLKDWYRGAF</sequence>
<reference evidence="8 9" key="1">
    <citation type="submission" date="2013-08" db="EMBL/GenBank/DDBJ databases">
        <title>Genomic analysis of Lysobacter defluvii.</title>
        <authorList>
            <person name="Wang Q."/>
            <person name="Wang G."/>
        </authorList>
    </citation>
    <scope>NUCLEOTIDE SEQUENCE [LARGE SCALE GENOMIC DNA]</scope>
    <source>
        <strain evidence="8 9">IMMIB APB-9</strain>
    </source>
</reference>
<keyword evidence="3 5" id="KW-0472">Membrane</keyword>
<evidence type="ECO:0000256" key="2">
    <source>
        <dbReference type="ARBA" id="ARBA00022618"/>
    </source>
</evidence>
<dbReference type="OrthoDB" id="9810567at2"/>
<name>A0A0A0M8M0_9GAMM</name>
<dbReference type="Pfam" id="PF14450">
    <property type="entry name" value="FtsA"/>
    <property type="match status" value="2"/>
</dbReference>
<dbReference type="Gene3D" id="3.30.1490.110">
    <property type="match status" value="1"/>
</dbReference>
<dbReference type="GO" id="GO:0032153">
    <property type="term" value="C:cell division site"/>
    <property type="evidence" value="ECO:0007669"/>
    <property type="project" value="UniProtKB-UniRule"/>
</dbReference>
<comment type="similarity">
    <text evidence="5 6">Belongs to the FtsA/MreB family.</text>
</comment>
<dbReference type="InterPro" id="IPR003494">
    <property type="entry name" value="SHS2_FtsA"/>
</dbReference>
<gene>
    <name evidence="5" type="primary">ftsA</name>
    <name evidence="8" type="ORF">N791_01125</name>
</gene>
<dbReference type="PANTHER" id="PTHR32432">
    <property type="entry name" value="CELL DIVISION PROTEIN FTSA-RELATED"/>
    <property type="match status" value="1"/>
</dbReference>
<organism evidence="8 9">
    <name type="scientific">Lysobacter defluvii IMMIB APB-9 = DSM 18482</name>
    <dbReference type="NCBI Taxonomy" id="1385515"/>
    <lineage>
        <taxon>Bacteria</taxon>
        <taxon>Pseudomonadati</taxon>
        <taxon>Pseudomonadota</taxon>
        <taxon>Gammaproteobacteria</taxon>
        <taxon>Lysobacterales</taxon>
        <taxon>Lysobacteraceae</taxon>
        <taxon>Novilysobacter</taxon>
    </lineage>
</organism>
<dbReference type="FunFam" id="3.30.420.40:FF:000035">
    <property type="entry name" value="Cell division protein FtsA"/>
    <property type="match status" value="1"/>
</dbReference>
<comment type="caution">
    <text evidence="8">The sequence shown here is derived from an EMBL/GenBank/DDBJ whole genome shotgun (WGS) entry which is preliminary data.</text>
</comment>
<evidence type="ECO:0000256" key="3">
    <source>
        <dbReference type="ARBA" id="ARBA00023136"/>
    </source>
</evidence>
<dbReference type="GO" id="GO:0043093">
    <property type="term" value="P:FtsZ-dependent cytokinesis"/>
    <property type="evidence" value="ECO:0007669"/>
    <property type="project" value="UniProtKB-UniRule"/>
</dbReference>
<comment type="function">
    <text evidence="5 6">Cell division protein that is involved in the assembly of the Z ring. May serve as a membrane anchor for the Z ring.</text>
</comment>
<dbReference type="SMART" id="SM00842">
    <property type="entry name" value="FtsA"/>
    <property type="match status" value="1"/>
</dbReference>
<evidence type="ECO:0000256" key="1">
    <source>
        <dbReference type="ARBA" id="ARBA00022475"/>
    </source>
</evidence>
<dbReference type="FunFam" id="3.30.420.40:FF:000032">
    <property type="entry name" value="Cell division protein FtsA"/>
    <property type="match status" value="1"/>
</dbReference>
<dbReference type="AlphaFoldDB" id="A0A0A0M8M0"/>
<dbReference type="NCBIfam" id="TIGR01174">
    <property type="entry name" value="ftsA"/>
    <property type="match status" value="1"/>
</dbReference>
<evidence type="ECO:0000256" key="4">
    <source>
        <dbReference type="ARBA" id="ARBA00023306"/>
    </source>
</evidence>
<dbReference type="InterPro" id="IPR050696">
    <property type="entry name" value="FtsA/MreB"/>
</dbReference>
<dbReference type="Gene3D" id="3.30.420.40">
    <property type="match status" value="2"/>
</dbReference>
<evidence type="ECO:0000259" key="7">
    <source>
        <dbReference type="SMART" id="SM00842"/>
    </source>
</evidence>
<dbReference type="PANTHER" id="PTHR32432:SF4">
    <property type="entry name" value="CELL DIVISION PROTEIN FTSA"/>
    <property type="match status" value="1"/>
</dbReference>
<dbReference type="STRING" id="1385515.GCA_000423325_01979"/>